<feature type="region of interest" description="Disordered" evidence="4">
    <location>
        <begin position="246"/>
        <end position="279"/>
    </location>
</feature>
<dbReference type="GO" id="GO:0005737">
    <property type="term" value="C:cytoplasm"/>
    <property type="evidence" value="ECO:0007669"/>
    <property type="project" value="TreeGrafter"/>
</dbReference>
<evidence type="ECO:0000256" key="1">
    <source>
        <dbReference type="ARBA" id="ARBA00022737"/>
    </source>
</evidence>
<feature type="compositionally biased region" description="Polar residues" evidence="4">
    <location>
        <begin position="404"/>
        <end position="413"/>
    </location>
</feature>
<dbReference type="GO" id="GO:0008285">
    <property type="term" value="P:negative regulation of cell population proliferation"/>
    <property type="evidence" value="ECO:0007669"/>
    <property type="project" value="TreeGrafter"/>
</dbReference>
<dbReference type="GO" id="GO:0005634">
    <property type="term" value="C:nucleus"/>
    <property type="evidence" value="ECO:0007669"/>
    <property type="project" value="TreeGrafter"/>
</dbReference>
<dbReference type="GO" id="GO:0004861">
    <property type="term" value="F:cyclin-dependent protein serine/threonine kinase inhibitor activity"/>
    <property type="evidence" value="ECO:0007669"/>
    <property type="project" value="TreeGrafter"/>
</dbReference>
<dbReference type="PANTHER" id="PTHR24201:SF8">
    <property type="entry name" value="CYCLIN-DEPENDENT KINASE 4 INHIBITOR B"/>
    <property type="match status" value="1"/>
</dbReference>
<evidence type="ECO:0000313" key="5">
    <source>
        <dbReference type="EMBL" id="KAJ3613438.1"/>
    </source>
</evidence>
<dbReference type="SUPFAM" id="SSF48403">
    <property type="entry name" value="Ankyrin repeat"/>
    <property type="match status" value="1"/>
</dbReference>
<feature type="repeat" description="ANK" evidence="3">
    <location>
        <begin position="46"/>
        <end position="82"/>
    </location>
</feature>
<keyword evidence="1" id="KW-0677">Repeat</keyword>
<keyword evidence="2 3" id="KW-0040">ANK repeat</keyword>
<dbReference type="OrthoDB" id="5406014at2759"/>
<evidence type="ECO:0000256" key="2">
    <source>
        <dbReference type="ARBA" id="ARBA00023043"/>
    </source>
</evidence>
<dbReference type="Pfam" id="PF12796">
    <property type="entry name" value="Ank_2"/>
    <property type="match status" value="1"/>
</dbReference>
<dbReference type="AlphaFoldDB" id="A0A9Q0IXG0"/>
<keyword evidence="6" id="KW-1185">Reference proteome</keyword>
<dbReference type="Gene3D" id="1.25.40.20">
    <property type="entry name" value="Ankyrin repeat-containing domain"/>
    <property type="match status" value="1"/>
</dbReference>
<organism evidence="5 6">
    <name type="scientific">Muraenolepis orangiensis</name>
    <name type="common">Patagonian moray cod</name>
    <dbReference type="NCBI Taxonomy" id="630683"/>
    <lineage>
        <taxon>Eukaryota</taxon>
        <taxon>Metazoa</taxon>
        <taxon>Chordata</taxon>
        <taxon>Craniata</taxon>
        <taxon>Vertebrata</taxon>
        <taxon>Euteleostomi</taxon>
        <taxon>Actinopterygii</taxon>
        <taxon>Neopterygii</taxon>
        <taxon>Teleostei</taxon>
        <taxon>Neoteleostei</taxon>
        <taxon>Acanthomorphata</taxon>
        <taxon>Zeiogadaria</taxon>
        <taxon>Gadariae</taxon>
        <taxon>Gadiformes</taxon>
        <taxon>Muraenolepidoidei</taxon>
        <taxon>Muraenolepididae</taxon>
        <taxon>Muraenolepis</taxon>
    </lineage>
</organism>
<gene>
    <name evidence="5" type="ORF">NHX12_019687</name>
</gene>
<feature type="region of interest" description="Disordered" evidence="4">
    <location>
        <begin position="186"/>
        <end position="208"/>
    </location>
</feature>
<dbReference type="GO" id="GO:2000045">
    <property type="term" value="P:regulation of G1/S transition of mitotic cell cycle"/>
    <property type="evidence" value="ECO:0007669"/>
    <property type="project" value="TreeGrafter"/>
</dbReference>
<comment type="caution">
    <text evidence="5">The sequence shown here is derived from an EMBL/GenBank/DDBJ whole genome shotgun (WGS) entry which is preliminary data.</text>
</comment>
<protein>
    <recommendedName>
        <fullName evidence="7">Ankyrin repeat domain-containing protein 63</fullName>
    </recommendedName>
</protein>
<feature type="region of interest" description="Disordered" evidence="4">
    <location>
        <begin position="374"/>
        <end position="416"/>
    </location>
</feature>
<evidence type="ECO:0000256" key="4">
    <source>
        <dbReference type="SAM" id="MobiDB-lite"/>
    </source>
</evidence>
<dbReference type="InterPro" id="IPR002110">
    <property type="entry name" value="Ankyrin_rpt"/>
</dbReference>
<reference evidence="5" key="1">
    <citation type="submission" date="2022-07" db="EMBL/GenBank/DDBJ databases">
        <title>Chromosome-level genome of Muraenolepis orangiensis.</title>
        <authorList>
            <person name="Kim J."/>
        </authorList>
    </citation>
    <scope>NUCLEOTIDE SEQUENCE</scope>
    <source>
        <strain evidence="5">KU_S4_2022</strain>
        <tissue evidence="5">Muscle</tissue>
    </source>
</reference>
<dbReference type="PROSITE" id="PS50088">
    <property type="entry name" value="ANK_REPEAT"/>
    <property type="match status" value="2"/>
</dbReference>
<dbReference type="InterPro" id="IPR036770">
    <property type="entry name" value="Ankyrin_rpt-contain_sf"/>
</dbReference>
<feature type="repeat" description="ANK" evidence="3">
    <location>
        <begin position="83"/>
        <end position="115"/>
    </location>
</feature>
<evidence type="ECO:0000256" key="3">
    <source>
        <dbReference type="PROSITE-ProRule" id="PRU00023"/>
    </source>
</evidence>
<evidence type="ECO:0008006" key="7">
    <source>
        <dbReference type="Google" id="ProtNLM"/>
    </source>
</evidence>
<evidence type="ECO:0000313" key="6">
    <source>
        <dbReference type="Proteomes" id="UP001148018"/>
    </source>
</evidence>
<dbReference type="InterPro" id="IPR050776">
    <property type="entry name" value="Ank_Repeat/CDKN_Inhibitor"/>
</dbReference>
<dbReference type="SMART" id="SM00248">
    <property type="entry name" value="ANK"/>
    <property type="match status" value="4"/>
</dbReference>
<name>A0A9Q0IXG0_9TELE</name>
<dbReference type="EMBL" id="JANIIK010000035">
    <property type="protein sequence ID" value="KAJ3613438.1"/>
    <property type="molecule type" value="Genomic_DNA"/>
</dbReference>
<proteinExistence type="predicted"/>
<dbReference type="Proteomes" id="UP001148018">
    <property type="component" value="Unassembled WGS sequence"/>
</dbReference>
<dbReference type="PROSITE" id="PS50297">
    <property type="entry name" value="ANK_REP_REGION"/>
    <property type="match status" value="2"/>
</dbReference>
<accession>A0A9Q0IXG0</accession>
<sequence>MMRPKDLRQGSGTKTFLDAMHGGKVHLARFILDALDGRIINSKTESGRTPLMFAVRLQDPGARAKFTRLLLEKGAQVNCQDEDGRTALSHTCEMGHLEVVKLLVQFNADPDVSDEWGNNALMYAAFTGHASVLDFLVRAFKRLGLKLDRTNSAGHSALQVASFFGHNQCVQILSFPCRSRGAGVEDAPADTGCSSAATGESRPPNRLPRHILERFSRQLSGKEEQPLPGVFHRQLRAADTMGLWNRFSCPAGQPSEDSDQRLQRPAPPHLERGPMDTDNSVLSTAKQLQNCQLRDLRGGKTLNSTLTPSQMTDVKRDRVPLRDTVESFPLWGKAKSFNLDLQAARKQSYQGEVRDSSLTASRLKRASLQDERSFLDKMECQGNRRGLASDGDKTDAGPRPPPTEQQTGGSQKVQACDKVASSSGWRMELQPKRGSIPALGSRNKLLLFGEADPRKASECGRSGLTGLGTRLLRRFTAPDFMRMVIDCSSSGSSTSTSSMHARGRISRSETFPLTHQQVNSQPSVDSISGVKCEFDSSSCSVSTMD</sequence>
<dbReference type="PANTHER" id="PTHR24201">
    <property type="entry name" value="ANK_REP_REGION DOMAIN-CONTAINING PROTEIN"/>
    <property type="match status" value="1"/>
</dbReference>
<dbReference type="GO" id="GO:0019901">
    <property type="term" value="F:protein kinase binding"/>
    <property type="evidence" value="ECO:0007669"/>
    <property type="project" value="TreeGrafter"/>
</dbReference>